<dbReference type="RefSeq" id="WP_150030813.1">
    <property type="nucleotide sequence ID" value="NZ_VWSH01000001.1"/>
</dbReference>
<dbReference type="CDD" id="cd00438">
    <property type="entry name" value="cupin_RmlC"/>
    <property type="match status" value="1"/>
</dbReference>
<dbReference type="PANTHER" id="PTHR21047:SF2">
    <property type="entry name" value="THYMIDINE DIPHOSPHO-4-KETO-RHAMNOSE 3,5-EPIMERASE"/>
    <property type="match status" value="1"/>
</dbReference>
<dbReference type="AlphaFoldDB" id="A0A5M6CPB3"/>
<dbReference type="PANTHER" id="PTHR21047">
    <property type="entry name" value="DTDP-6-DEOXY-D-GLUCOSE-3,5 EPIMERASE"/>
    <property type="match status" value="1"/>
</dbReference>
<comment type="function">
    <text evidence="2 7">Catalyzes the epimerization of the C3' and C5'positions of dTDP-6-deoxy-D-xylo-4-hexulose, forming dTDP-6-deoxy-L-lyxo-4-hexulose.</text>
</comment>
<dbReference type="InterPro" id="IPR011051">
    <property type="entry name" value="RmlC_Cupin_sf"/>
</dbReference>
<evidence type="ECO:0000256" key="2">
    <source>
        <dbReference type="ARBA" id="ARBA00001997"/>
    </source>
</evidence>
<dbReference type="UniPathway" id="UPA00124"/>
<dbReference type="Proteomes" id="UP000323632">
    <property type="component" value="Unassembled WGS sequence"/>
</dbReference>
<evidence type="ECO:0000256" key="5">
    <source>
        <dbReference type="PIRSR" id="PIRSR600888-1"/>
    </source>
</evidence>
<reference evidence="8 9" key="1">
    <citation type="submission" date="2019-09" db="EMBL/GenBank/DDBJ databases">
        <title>Genome sequence and assembly of Taibaiella sp.</title>
        <authorList>
            <person name="Chhetri G."/>
        </authorList>
    </citation>
    <scope>NUCLEOTIDE SEQUENCE [LARGE SCALE GENOMIC DNA]</scope>
    <source>
        <strain evidence="8 9">KVB11</strain>
    </source>
</reference>
<dbReference type="Pfam" id="PF00908">
    <property type="entry name" value="dTDP_sugar_isom"/>
    <property type="match status" value="1"/>
</dbReference>
<keyword evidence="9" id="KW-1185">Reference proteome</keyword>
<gene>
    <name evidence="8" type="primary">rfbC</name>
    <name evidence="8" type="ORF">F0919_00815</name>
</gene>
<dbReference type="GO" id="GO:0005829">
    <property type="term" value="C:cytosol"/>
    <property type="evidence" value="ECO:0007669"/>
    <property type="project" value="TreeGrafter"/>
</dbReference>
<sequence length="183" mass="20681">MKATATKLKDCFIIESAVFKDKRGFFFESFNRQKFEDAIGQSGAFVQDNISVSGYGVIRGLHFQMGEHAQAKLVQVLQGAVLDVAVDLREKSETFGQYFAIELSADNNLQLYIPRGFAHGFSVLSETAMFSYKCDNFYNKASESGIRYDDPKFNIDWKIPMKSAEISEKDVLLGDFQSAYIFK</sequence>
<dbReference type="GO" id="GO:0019305">
    <property type="term" value="P:dTDP-rhamnose biosynthetic process"/>
    <property type="evidence" value="ECO:0007669"/>
    <property type="project" value="UniProtKB-UniRule"/>
</dbReference>
<organism evidence="8 9">
    <name type="scientific">Taibaiella lutea</name>
    <dbReference type="NCBI Taxonomy" id="2608001"/>
    <lineage>
        <taxon>Bacteria</taxon>
        <taxon>Pseudomonadati</taxon>
        <taxon>Bacteroidota</taxon>
        <taxon>Chitinophagia</taxon>
        <taxon>Chitinophagales</taxon>
        <taxon>Chitinophagaceae</taxon>
        <taxon>Taibaiella</taxon>
    </lineage>
</organism>
<evidence type="ECO:0000256" key="4">
    <source>
        <dbReference type="ARBA" id="ARBA00019595"/>
    </source>
</evidence>
<comment type="catalytic activity">
    <reaction evidence="1 7">
        <text>dTDP-4-dehydro-6-deoxy-alpha-D-glucose = dTDP-4-dehydro-beta-L-rhamnose</text>
        <dbReference type="Rhea" id="RHEA:16969"/>
        <dbReference type="ChEBI" id="CHEBI:57649"/>
        <dbReference type="ChEBI" id="CHEBI:62830"/>
        <dbReference type="EC" id="5.1.3.13"/>
    </reaction>
</comment>
<dbReference type="InterPro" id="IPR000888">
    <property type="entry name" value="RmlC-like"/>
</dbReference>
<dbReference type="NCBIfam" id="TIGR01221">
    <property type="entry name" value="rmlC"/>
    <property type="match status" value="1"/>
</dbReference>
<comment type="similarity">
    <text evidence="7">Belongs to the dTDP-4-dehydrorhamnose 3,5-epimerase family.</text>
</comment>
<proteinExistence type="inferred from homology"/>
<dbReference type="Gene3D" id="2.60.120.10">
    <property type="entry name" value="Jelly Rolls"/>
    <property type="match status" value="1"/>
</dbReference>
<dbReference type="EC" id="5.1.3.13" evidence="3 7"/>
<evidence type="ECO:0000313" key="9">
    <source>
        <dbReference type="Proteomes" id="UP000323632"/>
    </source>
</evidence>
<dbReference type="GO" id="GO:0008830">
    <property type="term" value="F:dTDP-4-dehydrorhamnose 3,5-epimerase activity"/>
    <property type="evidence" value="ECO:0007669"/>
    <property type="project" value="UniProtKB-UniRule"/>
</dbReference>
<evidence type="ECO:0000256" key="3">
    <source>
        <dbReference type="ARBA" id="ARBA00012098"/>
    </source>
</evidence>
<comment type="caution">
    <text evidence="8">The sequence shown here is derived from an EMBL/GenBank/DDBJ whole genome shotgun (WGS) entry which is preliminary data.</text>
</comment>
<dbReference type="InterPro" id="IPR014710">
    <property type="entry name" value="RmlC-like_jellyroll"/>
</dbReference>
<dbReference type="GO" id="GO:0000271">
    <property type="term" value="P:polysaccharide biosynthetic process"/>
    <property type="evidence" value="ECO:0007669"/>
    <property type="project" value="TreeGrafter"/>
</dbReference>
<feature type="site" description="Participates in a stacking interaction with the thymidine ring of dTDP-4-oxo-6-deoxyglucose" evidence="6">
    <location>
        <position position="138"/>
    </location>
</feature>
<name>A0A5M6CPB3_9BACT</name>
<dbReference type="EMBL" id="VWSH01000001">
    <property type="protein sequence ID" value="KAA5536240.1"/>
    <property type="molecule type" value="Genomic_DNA"/>
</dbReference>
<keyword evidence="7 8" id="KW-0413">Isomerase</keyword>
<accession>A0A5M6CPB3</accession>
<evidence type="ECO:0000256" key="6">
    <source>
        <dbReference type="PIRSR" id="PIRSR600888-3"/>
    </source>
</evidence>
<dbReference type="SUPFAM" id="SSF51182">
    <property type="entry name" value="RmlC-like cupins"/>
    <property type="match status" value="1"/>
</dbReference>
<comment type="subunit">
    <text evidence="7">Homodimer.</text>
</comment>
<evidence type="ECO:0000256" key="7">
    <source>
        <dbReference type="RuleBase" id="RU364069"/>
    </source>
</evidence>
<evidence type="ECO:0000313" key="8">
    <source>
        <dbReference type="EMBL" id="KAA5536240.1"/>
    </source>
</evidence>
<evidence type="ECO:0000256" key="1">
    <source>
        <dbReference type="ARBA" id="ARBA00001298"/>
    </source>
</evidence>
<comment type="pathway">
    <text evidence="7">Carbohydrate biosynthesis; dTDP-L-rhamnose biosynthesis.</text>
</comment>
<feature type="active site" description="Proton acceptor" evidence="5">
    <location>
        <position position="62"/>
    </location>
</feature>
<protein>
    <recommendedName>
        <fullName evidence="4 7">dTDP-4-dehydrorhamnose 3,5-epimerase</fullName>
        <ecNumber evidence="3 7">5.1.3.13</ecNumber>
    </recommendedName>
    <alternativeName>
        <fullName evidence="7">Thymidine diphospho-4-keto-rhamnose 3,5-epimerase</fullName>
    </alternativeName>
</protein>
<feature type="active site" description="Proton donor" evidence="5">
    <location>
        <position position="132"/>
    </location>
</feature>